<feature type="domain" description="SMC hinge" evidence="11">
    <location>
        <begin position="513"/>
        <end position="629"/>
    </location>
</feature>
<dbReference type="PANTHER" id="PTHR18937">
    <property type="entry name" value="STRUCTURAL MAINTENANCE OF CHROMOSOMES SMC FAMILY MEMBER"/>
    <property type="match status" value="1"/>
</dbReference>
<evidence type="ECO:0000256" key="3">
    <source>
        <dbReference type="ARBA" id="ARBA00005597"/>
    </source>
</evidence>
<dbReference type="Gene3D" id="3.40.50.300">
    <property type="entry name" value="P-loop containing nucleotide triphosphate hydrolases"/>
    <property type="match status" value="2"/>
</dbReference>
<dbReference type="RefSeq" id="XP_072856982.1">
    <property type="nucleotide sequence ID" value="XM_073000881.1"/>
</dbReference>
<dbReference type="InterPro" id="IPR028468">
    <property type="entry name" value="Smc1_ABC"/>
</dbReference>
<keyword evidence="12" id="KW-1185">Reference proteome</keyword>
<evidence type="ECO:0000259" key="11">
    <source>
        <dbReference type="SMART" id="SM00968"/>
    </source>
</evidence>
<proteinExistence type="inferred from homology"/>
<dbReference type="SUPFAM" id="SSF75553">
    <property type="entry name" value="Smc hinge domain"/>
    <property type="match status" value="1"/>
</dbReference>
<dbReference type="CDD" id="cd03275">
    <property type="entry name" value="ABC_SMC1_euk"/>
    <property type="match status" value="2"/>
</dbReference>
<dbReference type="Pfam" id="PF06470">
    <property type="entry name" value="SMC_hinge"/>
    <property type="match status" value="1"/>
</dbReference>
<feature type="coiled-coil region" evidence="9">
    <location>
        <begin position="161"/>
        <end position="207"/>
    </location>
</feature>
<evidence type="ECO:0000256" key="9">
    <source>
        <dbReference type="SAM" id="Coils"/>
    </source>
</evidence>
<evidence type="ECO:0000256" key="6">
    <source>
        <dbReference type="ARBA" id="ARBA00023242"/>
    </source>
</evidence>
<sequence length="1238" mass="143164">MGYLKLLVVENFKSWRGQQNIGPFKKFTCVIGPNGSGKSNVMDALSFVMGEKIYNLRVKRIQELIHGAHVGKPVSSTASVKMVYCEENGQEKIFSRIIRGSGSEFLVNGTVVNRSVYIKELGDIGILAKARNCLVFQGEVETIAMKKPKERTQLFEQISNSGELAAEYVEKKKNMQKAEEDAQFSYNKKKNVAVERKRAKLEKEEAEHYQILLQEVQECKTQLQLFQMYHNEQKINLLNSKLSAKNMKIDDKKTVVSHAEDTVKAKKKALGILIRNQQHIEKEIKSLEVLLSQKRPQYIKAKERTSHQIKKVDTAKKALKDHMKELAKQEGNRKELQTELSDIDKAYRAFEKKIEEETVHGESDVLLEENQISKYKELKELVRKKVAILTQQLEKLQWEQKADKEKMTFDQRREKETEGNIKQVVQQIEDHEKRVEALIEYNRTCTASLENKEEEGGKLANEIESSKIRMAEVNEELNKIVSDLHNARMDVHEGKRQQMRAEKLESLKRLYPDYVFGRLVDLCHPIHKKYQLAVTKVFGKYMTAIIVASEKAARDCIRFLKEERAEPETFLPLDYLEVEPINEQLREIKGCKMMIDVIQTSFPSLKKVIQFVCGNGLVCETVKEAKQLAFDGPHRLKTVALDGTLFLKSGIISGGSSYLKMKARYWDEKEMNVLKEQREKLMNELKDLLKIKRKEIDLKHLQAQCQGIRMRQKYSQNELEVLRKKHLASFYKEKSMLESELINIQSQCSMQNEGIMQRAGKIDELQKAINEVEDGIFHEFCEEIGVDNIRVYEKEHVQKQEEIDKKRFEFENQKTRLSVQLEYIRSLIEKELKKNNMLKESIVKDEAGIVELKKDEENCLQMVDEVLAELQQLKEKQAVNKMDVVDAQNQVEESRKILLSLNRELVTLQKEALAIETSLEQKKLERHNRLLDCKLQDLRINLLLGSLDDISEIELAPDTESTEKTADIYEREQLIQIDYSSLGKELKSLQSNKEIETQLERLQQEVSSKENVLLKTAAPNLRALERLHIVMDRFQESVDAFEAHRKEARLCRQEFEKVKKRRYERFSQCFEHVSVAIDQIYKKLCRNSSAQAFLSPENPEEPYLEGISYNCVAPGKRFMPMDNLSGGEKSVAALALVFAIHSFRPAPFFVLDEVDAALDNTNIGKVSTFIRQQSHEQFQIIVISLKEEFYSKADALIGVCPQQEDTICSQVLTLDLTQYPDSEESERQQKPRKSSALK</sequence>
<evidence type="ECO:0000313" key="13">
    <source>
        <dbReference type="RefSeq" id="XP_072856981.1"/>
    </source>
</evidence>
<feature type="coiled-coil region" evidence="9">
    <location>
        <begin position="379"/>
        <end position="441"/>
    </location>
</feature>
<dbReference type="InterPro" id="IPR003395">
    <property type="entry name" value="RecF/RecN/SMC_N"/>
</dbReference>
<accession>A0ABM5GH81</accession>
<evidence type="ECO:0000313" key="14">
    <source>
        <dbReference type="RefSeq" id="XP_072856982.1"/>
    </source>
</evidence>
<dbReference type="RefSeq" id="XP_072856981.1">
    <property type="nucleotide sequence ID" value="XM_073000880.1"/>
</dbReference>
<gene>
    <name evidence="13 14" type="primary">SMC1B</name>
</gene>
<evidence type="ECO:0000256" key="5">
    <source>
        <dbReference type="ARBA" id="ARBA00023054"/>
    </source>
</evidence>
<dbReference type="PANTHER" id="PTHR18937:SF147">
    <property type="entry name" value="STRUCTURAL MAINTENANCE OF CHROMOSOMES PROTEIN 1B"/>
    <property type="match status" value="1"/>
</dbReference>
<evidence type="ECO:0000256" key="10">
    <source>
        <dbReference type="SAM" id="MobiDB-lite"/>
    </source>
</evidence>
<dbReference type="InterPro" id="IPR024704">
    <property type="entry name" value="SMC"/>
</dbReference>
<keyword evidence="7" id="KW-0131">Cell cycle</keyword>
<organism evidence="12 13">
    <name type="scientific">Pogona vitticeps</name>
    <name type="common">central bearded dragon</name>
    <dbReference type="NCBI Taxonomy" id="103695"/>
    <lineage>
        <taxon>Eukaryota</taxon>
        <taxon>Metazoa</taxon>
        <taxon>Chordata</taxon>
        <taxon>Craniata</taxon>
        <taxon>Vertebrata</taxon>
        <taxon>Euteleostomi</taxon>
        <taxon>Lepidosauria</taxon>
        <taxon>Squamata</taxon>
        <taxon>Bifurcata</taxon>
        <taxon>Unidentata</taxon>
        <taxon>Episquamata</taxon>
        <taxon>Toxicofera</taxon>
        <taxon>Iguania</taxon>
        <taxon>Acrodonta</taxon>
        <taxon>Agamidae</taxon>
        <taxon>Amphibolurinae</taxon>
        <taxon>Pogona</taxon>
    </lineage>
</organism>
<comment type="similarity">
    <text evidence="3">Belongs to the SMC family. SMC1 subfamily.</text>
</comment>
<dbReference type="Proteomes" id="UP001652642">
    <property type="component" value="Chromosome 5"/>
</dbReference>
<protein>
    <recommendedName>
        <fullName evidence="8">Structural maintenance of chromosomes protein</fullName>
    </recommendedName>
</protein>
<name>A0ABM5GH81_9SAUR</name>
<feature type="coiled-coil region" evidence="9">
    <location>
        <begin position="856"/>
        <end position="911"/>
    </location>
</feature>
<dbReference type="Gene3D" id="3.30.70.1620">
    <property type="match status" value="1"/>
</dbReference>
<feature type="region of interest" description="Disordered" evidence="10">
    <location>
        <begin position="1219"/>
        <end position="1238"/>
    </location>
</feature>
<reference evidence="13 14" key="1">
    <citation type="submission" date="2025-05" db="UniProtKB">
        <authorList>
            <consortium name="RefSeq"/>
        </authorList>
    </citation>
    <scope>IDENTIFICATION</scope>
</reference>
<feature type="coiled-coil region" evidence="9">
    <location>
        <begin position="309"/>
        <end position="353"/>
    </location>
</feature>
<dbReference type="Pfam" id="PF02463">
    <property type="entry name" value="SMC_N"/>
    <property type="match status" value="1"/>
</dbReference>
<evidence type="ECO:0000256" key="1">
    <source>
        <dbReference type="ARBA" id="ARBA00004123"/>
    </source>
</evidence>
<keyword evidence="6 8" id="KW-0539">Nucleus</keyword>
<keyword evidence="5 9" id="KW-0175">Coiled coil</keyword>
<dbReference type="SMART" id="SM00968">
    <property type="entry name" value="SMC_hinge"/>
    <property type="match status" value="1"/>
</dbReference>
<keyword evidence="4" id="KW-0158">Chromosome</keyword>
<evidence type="ECO:0000256" key="2">
    <source>
        <dbReference type="ARBA" id="ARBA00004286"/>
    </source>
</evidence>
<dbReference type="InterPro" id="IPR010935">
    <property type="entry name" value="SMC_hinge"/>
</dbReference>
<dbReference type="SUPFAM" id="SSF52540">
    <property type="entry name" value="P-loop containing nucleoside triphosphate hydrolases"/>
    <property type="match status" value="1"/>
</dbReference>
<evidence type="ECO:0000256" key="8">
    <source>
        <dbReference type="PIRNR" id="PIRNR005719"/>
    </source>
</evidence>
<dbReference type="InterPro" id="IPR027417">
    <property type="entry name" value="P-loop_NTPase"/>
</dbReference>
<evidence type="ECO:0000256" key="7">
    <source>
        <dbReference type="ARBA" id="ARBA00023306"/>
    </source>
</evidence>
<dbReference type="Gene3D" id="1.20.1060.20">
    <property type="match status" value="1"/>
</dbReference>
<feature type="coiled-coil region" evidence="9">
    <location>
        <begin position="985"/>
        <end position="1012"/>
    </location>
</feature>
<evidence type="ECO:0000313" key="12">
    <source>
        <dbReference type="Proteomes" id="UP001652642"/>
    </source>
</evidence>
<dbReference type="GeneID" id="110084558"/>
<dbReference type="PIRSF" id="PIRSF005719">
    <property type="entry name" value="SMC"/>
    <property type="match status" value="1"/>
</dbReference>
<evidence type="ECO:0000256" key="4">
    <source>
        <dbReference type="ARBA" id="ARBA00022454"/>
    </source>
</evidence>
<dbReference type="InterPro" id="IPR036277">
    <property type="entry name" value="SMC_hinge_sf"/>
</dbReference>
<comment type="subcellular location">
    <subcellularLocation>
        <location evidence="2">Chromosome</location>
    </subcellularLocation>
    <subcellularLocation>
        <location evidence="1 8">Nucleus</location>
    </subcellularLocation>
</comment>